<dbReference type="PANTHER" id="PTHR46561">
    <property type="entry name" value="SERPENTINE RECEPTOR, CLASS AB (CLASS A-LIKE)-RELATED"/>
    <property type="match status" value="1"/>
</dbReference>
<dbReference type="Proteomes" id="UP000659654">
    <property type="component" value="Unassembled WGS sequence"/>
</dbReference>
<evidence type="ECO:0000313" key="6">
    <source>
        <dbReference type="WBParaSite" id="BXY_0611100.1"/>
    </source>
</evidence>
<evidence type="ECO:0000256" key="2">
    <source>
        <dbReference type="SAM" id="Phobius"/>
    </source>
</evidence>
<evidence type="ECO:0000313" key="4">
    <source>
        <dbReference type="Proteomes" id="UP000095284"/>
    </source>
</evidence>
<evidence type="ECO:0000256" key="1">
    <source>
        <dbReference type="ARBA" id="ARBA00006803"/>
    </source>
</evidence>
<dbReference type="Proteomes" id="UP000582659">
    <property type="component" value="Unassembled WGS sequence"/>
</dbReference>
<accession>A0A1I7RZE1</accession>
<dbReference type="EMBL" id="CAJFDI010000003">
    <property type="protein sequence ID" value="CAD5220409.1"/>
    <property type="molecule type" value="Genomic_DNA"/>
</dbReference>
<evidence type="ECO:0000313" key="5">
    <source>
        <dbReference type="Proteomes" id="UP000659654"/>
    </source>
</evidence>
<protein>
    <submittedName>
        <fullName evidence="3">(pine wood nematode) hypothetical protein</fullName>
    </submittedName>
</protein>
<feature type="transmembrane region" description="Helical" evidence="2">
    <location>
        <begin position="127"/>
        <end position="144"/>
    </location>
</feature>
<feature type="transmembrane region" description="Helical" evidence="2">
    <location>
        <begin position="165"/>
        <end position="188"/>
    </location>
</feature>
<keyword evidence="2" id="KW-0472">Membrane</keyword>
<name>A0A1I7RZE1_BURXY</name>
<dbReference type="EMBL" id="CAJFCV020000003">
    <property type="protein sequence ID" value="CAG9106532.1"/>
    <property type="molecule type" value="Genomic_DNA"/>
</dbReference>
<keyword evidence="2" id="KW-0812">Transmembrane</keyword>
<sequence>MVAVEMVVQINKALNIVSSTLLVFAICYTSAFLYFLFRTSLIHGNLKFVMTCTLIENHLLQFCRFLNTDYLDPSSNNFFDRFACRATNCVFSVCYLATIFSVITIGGERLIASLNIRNYERFSNSLGQGYVCTLILVGTIFGLVTTDRGLNPQQKTCIFAMEHTVVYGQLICTMMVVSLFGWGMQIIVYRWNLKMLKDKAVPLSMRYQVNENIIVLRLLFPVMIFYFVTTAAATVIVLKSFVSETDDSPEQKARDLFISNILKLTGQCSTLTFMFSFVCRHPGFKAAFVCTTRRRICEEKRRVISQESWAHNETNVYFQELRKNWEQAKNP</sequence>
<reference evidence="3" key="2">
    <citation type="submission" date="2020-09" db="EMBL/GenBank/DDBJ databases">
        <authorList>
            <person name="Kikuchi T."/>
        </authorList>
    </citation>
    <scope>NUCLEOTIDE SEQUENCE</scope>
    <source>
        <strain evidence="3">Ka4C1</strain>
    </source>
</reference>
<dbReference type="InterPro" id="IPR004151">
    <property type="entry name" value="7TM_GPCR_serpentine_rcpt_Sre"/>
</dbReference>
<dbReference type="Pfam" id="PF03125">
    <property type="entry name" value="Sre"/>
    <property type="match status" value="1"/>
</dbReference>
<dbReference type="InterPro" id="IPR053286">
    <property type="entry name" value="Nematode_rcpt-like_srab"/>
</dbReference>
<dbReference type="PANTHER" id="PTHR46561:SF11">
    <property type="entry name" value="SERPENTINE RECEPTOR CLASS ALPHA_BETA-14"/>
    <property type="match status" value="1"/>
</dbReference>
<reference evidence="6" key="1">
    <citation type="submission" date="2016-11" db="UniProtKB">
        <authorList>
            <consortium name="WormBaseParasite"/>
        </authorList>
    </citation>
    <scope>IDENTIFICATION</scope>
</reference>
<feature type="transmembrane region" description="Helical" evidence="2">
    <location>
        <begin position="214"/>
        <end position="238"/>
    </location>
</feature>
<dbReference type="GO" id="GO:0007606">
    <property type="term" value="P:sensory perception of chemical stimulus"/>
    <property type="evidence" value="ECO:0007669"/>
    <property type="project" value="InterPro"/>
</dbReference>
<dbReference type="Proteomes" id="UP000095284">
    <property type="component" value="Unplaced"/>
</dbReference>
<gene>
    <name evidence="3" type="ORF">BXYJ_LOCUS6164</name>
</gene>
<keyword evidence="5" id="KW-1185">Reference proteome</keyword>
<proteinExistence type="inferred from homology"/>
<dbReference type="OrthoDB" id="5876778at2759"/>
<dbReference type="AlphaFoldDB" id="A0A1I7RZE1"/>
<dbReference type="GO" id="GO:0016020">
    <property type="term" value="C:membrane"/>
    <property type="evidence" value="ECO:0007669"/>
    <property type="project" value="InterPro"/>
</dbReference>
<comment type="similarity">
    <text evidence="1">Belongs to the nematode receptor-like protein sre family.</text>
</comment>
<feature type="transmembrane region" description="Helical" evidence="2">
    <location>
        <begin position="16"/>
        <end position="37"/>
    </location>
</feature>
<feature type="transmembrane region" description="Helical" evidence="2">
    <location>
        <begin position="89"/>
        <end position="107"/>
    </location>
</feature>
<dbReference type="WBParaSite" id="BXY_0611100.1">
    <property type="protein sequence ID" value="BXY_0611100.1"/>
    <property type="gene ID" value="BXY_0611100"/>
</dbReference>
<keyword evidence="2" id="KW-1133">Transmembrane helix</keyword>
<organism evidence="4 6">
    <name type="scientific">Bursaphelenchus xylophilus</name>
    <name type="common">Pinewood nematode worm</name>
    <name type="synonym">Aphelenchoides xylophilus</name>
    <dbReference type="NCBI Taxonomy" id="6326"/>
    <lineage>
        <taxon>Eukaryota</taxon>
        <taxon>Metazoa</taxon>
        <taxon>Ecdysozoa</taxon>
        <taxon>Nematoda</taxon>
        <taxon>Chromadorea</taxon>
        <taxon>Rhabditida</taxon>
        <taxon>Tylenchina</taxon>
        <taxon>Tylenchomorpha</taxon>
        <taxon>Aphelenchoidea</taxon>
        <taxon>Aphelenchoididae</taxon>
        <taxon>Bursaphelenchus</taxon>
    </lineage>
</organism>
<evidence type="ECO:0000313" key="3">
    <source>
        <dbReference type="EMBL" id="CAD5220409.1"/>
    </source>
</evidence>